<dbReference type="AlphaFoldDB" id="A0A5N6Q426"/>
<evidence type="ECO:0008006" key="9">
    <source>
        <dbReference type="Google" id="ProtNLM"/>
    </source>
</evidence>
<dbReference type="OrthoDB" id="1939111at2759"/>
<keyword evidence="6" id="KW-0325">Glycoprotein</keyword>
<evidence type="ECO:0000256" key="4">
    <source>
        <dbReference type="ARBA" id="ARBA00022737"/>
    </source>
</evidence>
<dbReference type="EMBL" id="SZYD01000001">
    <property type="protein sequence ID" value="KAD7479223.1"/>
    <property type="molecule type" value="Genomic_DNA"/>
</dbReference>
<evidence type="ECO:0000256" key="1">
    <source>
        <dbReference type="ARBA" id="ARBA00004370"/>
    </source>
</evidence>
<gene>
    <name evidence="7" type="ORF">E3N88_02359</name>
</gene>
<proteinExistence type="predicted"/>
<sequence length="90" mass="10044">MNLLSGEIPEELMYLTNLENLILDFNYLTGSIPSSLSNCTNLNWISLSNNKLDGEIPAALGGWIWIGFHRFGGKEEGEEDDDDLTILPLM</sequence>
<keyword evidence="4" id="KW-0677">Repeat</keyword>
<name>A0A5N6Q426_9ASTR</name>
<keyword evidence="5" id="KW-0472">Membrane</keyword>
<comment type="caution">
    <text evidence="7">The sequence shown here is derived from an EMBL/GenBank/DDBJ whole genome shotgun (WGS) entry which is preliminary data.</text>
</comment>
<keyword evidence="3" id="KW-0732">Signal</keyword>
<dbReference type="Proteomes" id="UP000326396">
    <property type="component" value="Linkage Group LG1"/>
</dbReference>
<dbReference type="PANTHER" id="PTHR48054:SF82">
    <property type="entry name" value="LRR RECEPTOR-LIKE SERINE_THREONINE-PROTEIN KINASE FLS2"/>
    <property type="match status" value="1"/>
</dbReference>
<organism evidence="7 8">
    <name type="scientific">Mikania micrantha</name>
    <name type="common">bitter vine</name>
    <dbReference type="NCBI Taxonomy" id="192012"/>
    <lineage>
        <taxon>Eukaryota</taxon>
        <taxon>Viridiplantae</taxon>
        <taxon>Streptophyta</taxon>
        <taxon>Embryophyta</taxon>
        <taxon>Tracheophyta</taxon>
        <taxon>Spermatophyta</taxon>
        <taxon>Magnoliopsida</taxon>
        <taxon>eudicotyledons</taxon>
        <taxon>Gunneridae</taxon>
        <taxon>Pentapetalae</taxon>
        <taxon>asterids</taxon>
        <taxon>campanulids</taxon>
        <taxon>Asterales</taxon>
        <taxon>Asteraceae</taxon>
        <taxon>Asteroideae</taxon>
        <taxon>Heliantheae alliance</taxon>
        <taxon>Eupatorieae</taxon>
        <taxon>Mikania</taxon>
    </lineage>
</organism>
<reference evidence="7 8" key="1">
    <citation type="submission" date="2019-05" db="EMBL/GenBank/DDBJ databases">
        <title>Mikania micrantha, genome provides insights into the molecular mechanism of rapid growth.</title>
        <authorList>
            <person name="Liu B."/>
        </authorList>
    </citation>
    <scope>NUCLEOTIDE SEQUENCE [LARGE SCALE GENOMIC DNA]</scope>
    <source>
        <strain evidence="7">NLD-2019</strain>
        <tissue evidence="7">Leaf</tissue>
    </source>
</reference>
<dbReference type="SUPFAM" id="SSF52058">
    <property type="entry name" value="L domain-like"/>
    <property type="match status" value="1"/>
</dbReference>
<dbReference type="InterPro" id="IPR032675">
    <property type="entry name" value="LRR_dom_sf"/>
</dbReference>
<keyword evidence="8" id="KW-1185">Reference proteome</keyword>
<dbReference type="Pfam" id="PF13855">
    <property type="entry name" value="LRR_8"/>
    <property type="match status" value="1"/>
</dbReference>
<evidence type="ECO:0000313" key="8">
    <source>
        <dbReference type="Proteomes" id="UP000326396"/>
    </source>
</evidence>
<dbReference type="InterPro" id="IPR052592">
    <property type="entry name" value="LRR-RLK"/>
</dbReference>
<dbReference type="GO" id="GO:0016020">
    <property type="term" value="C:membrane"/>
    <property type="evidence" value="ECO:0007669"/>
    <property type="project" value="UniProtKB-SubCell"/>
</dbReference>
<dbReference type="Gene3D" id="3.80.10.10">
    <property type="entry name" value="Ribonuclease Inhibitor"/>
    <property type="match status" value="1"/>
</dbReference>
<keyword evidence="2" id="KW-0433">Leucine-rich repeat</keyword>
<accession>A0A5N6Q426</accession>
<dbReference type="FunFam" id="3.80.10.10:FF:000041">
    <property type="entry name" value="LRR receptor-like serine/threonine-protein kinase ERECTA"/>
    <property type="match status" value="1"/>
</dbReference>
<evidence type="ECO:0000256" key="6">
    <source>
        <dbReference type="ARBA" id="ARBA00023180"/>
    </source>
</evidence>
<comment type="subcellular location">
    <subcellularLocation>
        <location evidence="1">Membrane</location>
    </subcellularLocation>
</comment>
<evidence type="ECO:0000313" key="7">
    <source>
        <dbReference type="EMBL" id="KAD7479223.1"/>
    </source>
</evidence>
<dbReference type="InterPro" id="IPR001611">
    <property type="entry name" value="Leu-rich_rpt"/>
</dbReference>
<dbReference type="PANTHER" id="PTHR48054">
    <property type="entry name" value="RECEPTOR KINASE-LIKE PROTEIN XA21"/>
    <property type="match status" value="1"/>
</dbReference>
<evidence type="ECO:0000256" key="5">
    <source>
        <dbReference type="ARBA" id="ARBA00023136"/>
    </source>
</evidence>
<evidence type="ECO:0000256" key="3">
    <source>
        <dbReference type="ARBA" id="ARBA00022729"/>
    </source>
</evidence>
<protein>
    <recommendedName>
        <fullName evidence="9">Leucine-rich repeat-containing N-terminal plant-type domain-containing protein</fullName>
    </recommendedName>
</protein>
<evidence type="ECO:0000256" key="2">
    <source>
        <dbReference type="ARBA" id="ARBA00022614"/>
    </source>
</evidence>